<protein>
    <submittedName>
        <fullName evidence="1">Os11g0654000 protein</fullName>
    </submittedName>
</protein>
<reference evidence="2" key="2">
    <citation type="journal article" date="2008" name="Nucleic Acids Res.">
        <title>The rice annotation project database (RAP-DB): 2008 update.</title>
        <authorList>
            <consortium name="The rice annotation project (RAP)"/>
        </authorList>
    </citation>
    <scope>GENOME REANNOTATION</scope>
    <source>
        <strain evidence="2">cv. Nipponbare</strain>
    </source>
</reference>
<name>A0A0N7KTA7_ORYSJ</name>
<evidence type="ECO:0000313" key="1">
    <source>
        <dbReference type="EMBL" id="BAF28746.1"/>
    </source>
</evidence>
<sequence>MFLIFPIRWGMWTAENDSCCLTMSSLGQTVWPESKCLSLGSTKDFLGKTLTFVCLMSSVSKWISFSISFGSSVTSVSRRLKYLSEYMPQMFFRWRLFKPLQLSKSSTLSRHSKEDDGRDLRKVRISSIGSDRDICNFVLKRIERWRASSRGAKTVTTKVVSYPPDTRSVMTS</sequence>
<dbReference type="Gramene" id="Os11t0654000-01">
    <property type="protein sequence ID" value="Os11t0654000-01"/>
    <property type="gene ID" value="Os11g0654000"/>
</dbReference>
<organism evidence="1 2">
    <name type="scientific">Oryza sativa subsp. japonica</name>
    <name type="common">Rice</name>
    <dbReference type="NCBI Taxonomy" id="39947"/>
    <lineage>
        <taxon>Eukaryota</taxon>
        <taxon>Viridiplantae</taxon>
        <taxon>Streptophyta</taxon>
        <taxon>Embryophyta</taxon>
        <taxon>Tracheophyta</taxon>
        <taxon>Spermatophyta</taxon>
        <taxon>Magnoliopsida</taxon>
        <taxon>Liliopsida</taxon>
        <taxon>Poales</taxon>
        <taxon>Poaceae</taxon>
        <taxon>BOP clade</taxon>
        <taxon>Oryzoideae</taxon>
        <taxon>Oryzeae</taxon>
        <taxon>Oryzinae</taxon>
        <taxon>Oryza</taxon>
        <taxon>Oryza sativa</taxon>
    </lineage>
</organism>
<dbReference type="KEGG" id="dosa:Os11g0654000"/>
<accession>A0A0N7KTA7</accession>
<reference evidence="1 2" key="1">
    <citation type="journal article" date="2005" name="Nature">
        <title>The map-based sequence of the rice genome.</title>
        <authorList>
            <consortium name="International rice genome sequencing project (IRGSP)"/>
            <person name="Matsumoto T."/>
            <person name="Wu J."/>
            <person name="Kanamori H."/>
            <person name="Katayose Y."/>
            <person name="Fujisawa M."/>
            <person name="Namiki N."/>
            <person name="Mizuno H."/>
            <person name="Yamamoto K."/>
            <person name="Antonio B.A."/>
            <person name="Baba T."/>
            <person name="Sakata K."/>
            <person name="Nagamura Y."/>
            <person name="Aoki H."/>
            <person name="Arikawa K."/>
            <person name="Arita K."/>
            <person name="Bito T."/>
            <person name="Chiden Y."/>
            <person name="Fujitsuka N."/>
            <person name="Fukunaka R."/>
            <person name="Hamada M."/>
            <person name="Harada C."/>
            <person name="Hayashi A."/>
            <person name="Hijishita S."/>
            <person name="Honda M."/>
            <person name="Hosokawa S."/>
            <person name="Ichikawa Y."/>
            <person name="Idonuma A."/>
            <person name="Iijima M."/>
            <person name="Ikeda M."/>
            <person name="Ikeno M."/>
            <person name="Ito K."/>
            <person name="Ito S."/>
            <person name="Ito T."/>
            <person name="Ito Y."/>
            <person name="Ito Y."/>
            <person name="Iwabuchi A."/>
            <person name="Kamiya K."/>
            <person name="Karasawa W."/>
            <person name="Kurita K."/>
            <person name="Katagiri S."/>
            <person name="Kikuta A."/>
            <person name="Kobayashi H."/>
            <person name="Kobayashi N."/>
            <person name="Machita K."/>
            <person name="Maehara T."/>
            <person name="Masukawa M."/>
            <person name="Mizubayashi T."/>
            <person name="Mukai Y."/>
            <person name="Nagasaki H."/>
            <person name="Nagata Y."/>
            <person name="Naito S."/>
            <person name="Nakashima M."/>
            <person name="Nakama Y."/>
            <person name="Nakamichi Y."/>
            <person name="Nakamura M."/>
            <person name="Meguro A."/>
            <person name="Negishi M."/>
            <person name="Ohta I."/>
            <person name="Ohta T."/>
            <person name="Okamoto M."/>
            <person name="Ono N."/>
            <person name="Saji S."/>
            <person name="Sakaguchi M."/>
            <person name="Sakai K."/>
            <person name="Shibata M."/>
            <person name="Shimokawa T."/>
            <person name="Song J."/>
            <person name="Takazaki Y."/>
            <person name="Terasawa K."/>
            <person name="Tsugane M."/>
            <person name="Tsuji K."/>
            <person name="Ueda S."/>
            <person name="Waki K."/>
            <person name="Yamagata H."/>
            <person name="Yamamoto M."/>
            <person name="Yamamoto S."/>
            <person name="Yamane H."/>
            <person name="Yoshiki S."/>
            <person name="Yoshihara R."/>
            <person name="Yukawa K."/>
            <person name="Zhong H."/>
            <person name="Yano M."/>
            <person name="Yuan Q."/>
            <person name="Ouyang S."/>
            <person name="Liu J."/>
            <person name="Jones K.M."/>
            <person name="Gansberger K."/>
            <person name="Moffat K."/>
            <person name="Hill J."/>
            <person name="Bera J."/>
            <person name="Fadrosh D."/>
            <person name="Jin S."/>
            <person name="Johri S."/>
            <person name="Kim M."/>
            <person name="Overton L."/>
            <person name="Reardon M."/>
            <person name="Tsitrin T."/>
            <person name="Vuong H."/>
            <person name="Weaver B."/>
            <person name="Ciecko A."/>
            <person name="Tallon L."/>
            <person name="Jackson J."/>
            <person name="Pai G."/>
            <person name="Aken S.V."/>
            <person name="Utterback T."/>
            <person name="Reidmuller S."/>
            <person name="Feldblyum T."/>
            <person name="Hsiao J."/>
            <person name="Zismann V."/>
            <person name="Iobst S."/>
            <person name="de Vazeille A.R."/>
            <person name="Buell C.R."/>
            <person name="Ying K."/>
            <person name="Li Y."/>
            <person name="Lu T."/>
            <person name="Huang Y."/>
            <person name="Zhao Q."/>
            <person name="Feng Q."/>
            <person name="Zhang L."/>
            <person name="Zhu J."/>
            <person name="Weng Q."/>
            <person name="Mu J."/>
            <person name="Lu Y."/>
            <person name="Fan D."/>
            <person name="Liu Y."/>
            <person name="Guan J."/>
            <person name="Zhang Y."/>
            <person name="Yu S."/>
            <person name="Liu X."/>
            <person name="Zhang Y."/>
            <person name="Hong G."/>
            <person name="Han B."/>
            <person name="Choisne N."/>
            <person name="Demange N."/>
            <person name="Orjeda G."/>
            <person name="Samain S."/>
            <person name="Cattolico L."/>
            <person name="Pelletier E."/>
            <person name="Couloux A."/>
            <person name="Segurens B."/>
            <person name="Wincker P."/>
            <person name="D'Hont A."/>
            <person name="Scarpelli C."/>
            <person name="Weissenbach J."/>
            <person name="Salanoubat M."/>
            <person name="Quetier F."/>
            <person name="Yu Y."/>
            <person name="Kim H.R."/>
            <person name="Rambo T."/>
            <person name="Currie J."/>
            <person name="Collura K."/>
            <person name="Luo M."/>
            <person name="Yang T."/>
            <person name="Ammiraju J.S.S."/>
            <person name="Engler F."/>
            <person name="Soderlund C."/>
            <person name="Wing R.A."/>
            <person name="Palmer L.E."/>
            <person name="de la Bastide M."/>
            <person name="Spiegel L."/>
            <person name="Nascimento L."/>
            <person name="Zutavern T."/>
            <person name="O'Shaughnessy A."/>
            <person name="Dike S."/>
            <person name="Dedhia N."/>
            <person name="Preston R."/>
            <person name="Balija V."/>
            <person name="McCombie W.R."/>
            <person name="Chow T."/>
            <person name="Chen H."/>
            <person name="Chung M."/>
            <person name="Chen C."/>
            <person name="Shaw J."/>
            <person name="Wu H."/>
            <person name="Hsiao K."/>
            <person name="Chao Y."/>
            <person name="Chu M."/>
            <person name="Cheng C."/>
            <person name="Hour A."/>
            <person name="Lee P."/>
            <person name="Lin S."/>
            <person name="Lin Y."/>
            <person name="Liou J."/>
            <person name="Liu S."/>
            <person name="Hsing Y."/>
            <person name="Raghuvanshi S."/>
            <person name="Mohanty A."/>
            <person name="Bharti A.K."/>
            <person name="Gaur A."/>
            <person name="Gupta V."/>
            <person name="Kumar D."/>
            <person name="Ravi V."/>
            <person name="Vij S."/>
            <person name="Kapur A."/>
            <person name="Khurana P."/>
            <person name="Khurana P."/>
            <person name="Khurana J.P."/>
            <person name="Tyagi A.K."/>
            <person name="Gaikwad K."/>
            <person name="Singh A."/>
            <person name="Dalal V."/>
            <person name="Srivastava S."/>
            <person name="Dixit A."/>
            <person name="Pal A.K."/>
            <person name="Ghazi I.A."/>
            <person name="Yadav M."/>
            <person name="Pandit A."/>
            <person name="Bhargava A."/>
            <person name="Sureshbabu K."/>
            <person name="Batra K."/>
            <person name="Sharma T.R."/>
            <person name="Mohapatra T."/>
            <person name="Singh N.K."/>
            <person name="Messing J."/>
            <person name="Nelson A.B."/>
            <person name="Fuks G."/>
            <person name="Kavchok S."/>
            <person name="Keizer G."/>
            <person name="Linton E."/>
            <person name="Llaca V."/>
            <person name="Song R."/>
            <person name="Tanyolac B."/>
            <person name="Young S."/>
            <person name="Ho-Il K."/>
            <person name="Hahn J.H."/>
            <person name="Sangsakoo G."/>
            <person name="Vanavichit A."/>
            <person name="de Mattos Luiz.A.T."/>
            <person name="Zimmer P.D."/>
            <person name="Malone G."/>
            <person name="Dellagostin O."/>
            <person name="de Oliveira A.C."/>
            <person name="Bevan M."/>
            <person name="Bancroft I."/>
            <person name="Minx P."/>
            <person name="Cordum H."/>
            <person name="Wilson R."/>
            <person name="Cheng Z."/>
            <person name="Jin W."/>
            <person name="Jiang J."/>
            <person name="Leong S.A."/>
            <person name="Iwama H."/>
            <person name="Gojobori T."/>
            <person name="Itoh T."/>
            <person name="Niimura Y."/>
            <person name="Fujii Y."/>
            <person name="Habara T."/>
            <person name="Sakai H."/>
            <person name="Sato Y."/>
            <person name="Wilson G."/>
            <person name="Kumar K."/>
            <person name="McCouch S."/>
            <person name="Juretic N."/>
            <person name="Hoen D."/>
            <person name="Wright S."/>
            <person name="Bruskiewich R."/>
            <person name="Bureau T."/>
            <person name="Miyao A."/>
            <person name="Hirochika H."/>
            <person name="Nishikawa T."/>
            <person name="Kadowaki K."/>
            <person name="Sugiura M."/>
            <person name="Burr B."/>
            <person name="Sasaki T."/>
        </authorList>
    </citation>
    <scope>NUCLEOTIDE SEQUENCE [LARGE SCALE GENOMIC DNA]</scope>
    <source>
        <strain evidence="2">cv. Nipponbare</strain>
    </source>
</reference>
<proteinExistence type="predicted"/>
<evidence type="ECO:0000313" key="2">
    <source>
        <dbReference type="Proteomes" id="UP000000763"/>
    </source>
</evidence>
<dbReference type="EMBL" id="AP008217">
    <property type="protein sequence ID" value="BAF28746.1"/>
    <property type="molecule type" value="Genomic_DNA"/>
</dbReference>
<dbReference type="AlphaFoldDB" id="A0A0N7KTA7"/>
<dbReference type="Proteomes" id="UP000000763">
    <property type="component" value="Chromosome 11"/>
</dbReference>
<gene>
    <name evidence="1" type="ordered locus">Os11g0654000</name>
</gene>